<dbReference type="PANTHER" id="PTHR28055">
    <property type="entry name" value="ALTERED INHERITANCE OF MITOCHONDRIA PROTEIN 41, MITOCHONDRIAL"/>
    <property type="match status" value="1"/>
</dbReference>
<dbReference type="InterPro" id="IPR023168">
    <property type="entry name" value="GatB_Yqey_C_2"/>
</dbReference>
<evidence type="ECO:0000313" key="2">
    <source>
        <dbReference type="Proteomes" id="UP000671862"/>
    </source>
</evidence>
<gene>
    <name evidence="1" type="ORF">JYK00_01385</name>
</gene>
<name>A0ABX7S957_9BACT</name>
<protein>
    <submittedName>
        <fullName evidence="1">GatB/YqeY domain-containing protein</fullName>
    </submittedName>
</protein>
<dbReference type="Pfam" id="PF09424">
    <property type="entry name" value="YqeY"/>
    <property type="match status" value="1"/>
</dbReference>
<dbReference type="PANTHER" id="PTHR28055:SF1">
    <property type="entry name" value="ALTERED INHERITANCE OF MITOCHONDRIA PROTEIN 41, MITOCHONDRIAL"/>
    <property type="match status" value="1"/>
</dbReference>
<sequence>MLKEKIMSDLKDAMKKRDEIKVRVLRLLNTAIKNFEVEKMKEAGDEDISQLVLKEIKKRQESIQAYKKAGRDDLAMEEENELKILQEYAPKMMTEEEIRNFVKQVIEKLQATQKDFGKVMKETMKALKGKAEGSVVSKIVKELLS</sequence>
<dbReference type="EMBL" id="CP071446">
    <property type="protein sequence ID" value="QTA38222.1"/>
    <property type="molecule type" value="Genomic_DNA"/>
</dbReference>
<dbReference type="RefSeq" id="WP_207566942.1">
    <property type="nucleotide sequence ID" value="NZ_CP071446.1"/>
</dbReference>
<dbReference type="Gene3D" id="1.10.10.410">
    <property type="match status" value="1"/>
</dbReference>
<proteinExistence type="predicted"/>
<keyword evidence="2" id="KW-1185">Reference proteome</keyword>
<dbReference type="SUPFAM" id="SSF89095">
    <property type="entry name" value="GatB/YqeY motif"/>
    <property type="match status" value="1"/>
</dbReference>
<evidence type="ECO:0000313" key="1">
    <source>
        <dbReference type="EMBL" id="QTA38222.1"/>
    </source>
</evidence>
<reference evidence="1 2" key="1">
    <citation type="submission" date="2021-03" db="EMBL/GenBank/DDBJ databases">
        <title>Thermosipho ferrireducens sp.nov., an anaerobic thermophilic iron-reducing bacterium isolated from a deep-sea hydrothermal sulfide deposits.</title>
        <authorList>
            <person name="Zeng X."/>
            <person name="Chen Y."/>
            <person name="Shao Z."/>
        </authorList>
    </citation>
    <scope>NUCLEOTIDE SEQUENCE [LARGE SCALE GENOMIC DNA]</scope>
    <source>
        <strain evidence="1 2">JL129W03</strain>
    </source>
</reference>
<dbReference type="InterPro" id="IPR042184">
    <property type="entry name" value="YqeY/Aim41_N"/>
</dbReference>
<dbReference type="InterPro" id="IPR019004">
    <property type="entry name" value="YqeY/Aim41"/>
</dbReference>
<dbReference type="Gene3D" id="1.10.1510.10">
    <property type="entry name" value="Uncharacterised protein YqeY/AIM41 PF09424, N-terminal domain"/>
    <property type="match status" value="1"/>
</dbReference>
<dbReference type="Proteomes" id="UP000671862">
    <property type="component" value="Chromosome"/>
</dbReference>
<dbReference type="InterPro" id="IPR003789">
    <property type="entry name" value="Asn/Gln_tRNA_amidoTrase-B-like"/>
</dbReference>
<organism evidence="1 2">
    <name type="scientific">Thermosipho ferrireducens</name>
    <dbReference type="NCBI Taxonomy" id="2571116"/>
    <lineage>
        <taxon>Bacteria</taxon>
        <taxon>Thermotogati</taxon>
        <taxon>Thermotogota</taxon>
        <taxon>Thermotogae</taxon>
        <taxon>Thermotogales</taxon>
        <taxon>Fervidobacteriaceae</taxon>
        <taxon>Thermosipho</taxon>
    </lineage>
</organism>
<accession>A0ABX7S957</accession>